<sequence length="69" mass="8142">MLQSMTRRQFYRRIHQYVKLMVTVPRAIKVLRMPTKGARAAEYLLPNNAMLCLTYDSLGTELYFQEEGK</sequence>
<gene>
    <name evidence="1" type="ORF">HNY73_010737</name>
</gene>
<comment type="caution">
    <text evidence="1">The sequence shown here is derived from an EMBL/GenBank/DDBJ whole genome shotgun (WGS) entry which is preliminary data.</text>
</comment>
<reference evidence="1" key="1">
    <citation type="journal article" date="2020" name="bioRxiv">
        <title>Chromosome-level reference genome of the European wasp spider Argiope bruennichi: a resource for studies on range expansion and evolutionary adaptation.</title>
        <authorList>
            <person name="Sheffer M.M."/>
            <person name="Hoppe A."/>
            <person name="Krehenwinkel H."/>
            <person name="Uhl G."/>
            <person name="Kuss A.W."/>
            <person name="Jensen L."/>
            <person name="Jensen C."/>
            <person name="Gillespie R.G."/>
            <person name="Hoff K.J."/>
            <person name="Prost S."/>
        </authorList>
    </citation>
    <scope>NUCLEOTIDE SEQUENCE</scope>
</reference>
<keyword evidence="2" id="KW-1185">Reference proteome</keyword>
<dbReference type="AlphaFoldDB" id="A0A8T0F4F8"/>
<evidence type="ECO:0000313" key="1">
    <source>
        <dbReference type="EMBL" id="KAF8785158.1"/>
    </source>
</evidence>
<reference evidence="1" key="2">
    <citation type="submission" date="2020-06" db="EMBL/GenBank/DDBJ databases">
        <authorList>
            <person name="Sheffer M."/>
        </authorList>
    </citation>
    <scope>NUCLEOTIDE SEQUENCE</scope>
</reference>
<dbReference type="EMBL" id="JABXBU010000030">
    <property type="protein sequence ID" value="KAF8785158.1"/>
    <property type="molecule type" value="Genomic_DNA"/>
</dbReference>
<dbReference type="Proteomes" id="UP000807504">
    <property type="component" value="Unassembled WGS sequence"/>
</dbReference>
<accession>A0A8T0F4F8</accession>
<protein>
    <submittedName>
        <fullName evidence="1">Uncharacterized protein</fullName>
    </submittedName>
</protein>
<name>A0A8T0F4F8_ARGBR</name>
<evidence type="ECO:0000313" key="2">
    <source>
        <dbReference type="Proteomes" id="UP000807504"/>
    </source>
</evidence>
<organism evidence="1 2">
    <name type="scientific">Argiope bruennichi</name>
    <name type="common">Wasp spider</name>
    <name type="synonym">Aranea bruennichi</name>
    <dbReference type="NCBI Taxonomy" id="94029"/>
    <lineage>
        <taxon>Eukaryota</taxon>
        <taxon>Metazoa</taxon>
        <taxon>Ecdysozoa</taxon>
        <taxon>Arthropoda</taxon>
        <taxon>Chelicerata</taxon>
        <taxon>Arachnida</taxon>
        <taxon>Araneae</taxon>
        <taxon>Araneomorphae</taxon>
        <taxon>Entelegynae</taxon>
        <taxon>Araneoidea</taxon>
        <taxon>Araneidae</taxon>
        <taxon>Argiope</taxon>
    </lineage>
</organism>
<proteinExistence type="predicted"/>